<gene>
    <name evidence="2" type="ORF">SBAD_LOCUS9417</name>
</gene>
<evidence type="ECO:0000313" key="4">
    <source>
        <dbReference type="WBParaSite" id="SBAD_0000976001-mRNA-1"/>
    </source>
</evidence>
<sequence>MILEDSSWIDDLPSCHLSGVGFVSNAMYRRDGQPSHEHNFEDACIRLRSASDISLYCVIDGHDGSQVAEYVAQKVPEELLLDQLDNVKADEEVSHIVFT</sequence>
<name>A0A183J0L9_9BILA</name>
<proteinExistence type="predicted"/>
<dbReference type="WBParaSite" id="SBAD_0000976001-mRNA-1">
    <property type="protein sequence ID" value="SBAD_0000976001-mRNA-1"/>
    <property type="gene ID" value="SBAD_0000976001"/>
</dbReference>
<reference evidence="2 3" key="2">
    <citation type="submission" date="2018-11" db="EMBL/GenBank/DDBJ databases">
        <authorList>
            <consortium name="Pathogen Informatics"/>
        </authorList>
    </citation>
    <scope>NUCLEOTIDE SEQUENCE [LARGE SCALE GENOMIC DNA]</scope>
</reference>
<keyword evidence="3" id="KW-1185">Reference proteome</keyword>
<reference evidence="4" key="1">
    <citation type="submission" date="2016-06" db="UniProtKB">
        <authorList>
            <consortium name="WormBaseParasite"/>
        </authorList>
    </citation>
    <scope>IDENTIFICATION</scope>
</reference>
<evidence type="ECO:0000259" key="1">
    <source>
        <dbReference type="Pfam" id="PF00481"/>
    </source>
</evidence>
<dbReference type="InterPro" id="IPR036457">
    <property type="entry name" value="PPM-type-like_dom_sf"/>
</dbReference>
<feature type="domain" description="PPM-type phosphatase" evidence="1">
    <location>
        <begin position="23"/>
        <end position="84"/>
    </location>
</feature>
<dbReference type="Pfam" id="PF00481">
    <property type="entry name" value="PP2C"/>
    <property type="match status" value="1"/>
</dbReference>
<dbReference type="SUPFAM" id="SSF81606">
    <property type="entry name" value="PP2C-like"/>
    <property type="match status" value="1"/>
</dbReference>
<evidence type="ECO:0000313" key="3">
    <source>
        <dbReference type="Proteomes" id="UP000270296"/>
    </source>
</evidence>
<dbReference type="AlphaFoldDB" id="A0A183J0L9"/>
<protein>
    <submittedName>
        <fullName evidence="4">PPM-type phosphatase domain-containing protein</fullName>
    </submittedName>
</protein>
<dbReference type="Proteomes" id="UP000270296">
    <property type="component" value="Unassembled WGS sequence"/>
</dbReference>
<evidence type="ECO:0000313" key="2">
    <source>
        <dbReference type="EMBL" id="VDP23017.1"/>
    </source>
</evidence>
<dbReference type="InterPro" id="IPR001932">
    <property type="entry name" value="PPM-type_phosphatase-like_dom"/>
</dbReference>
<dbReference type="Gene3D" id="3.60.40.10">
    <property type="entry name" value="PPM-type phosphatase domain"/>
    <property type="match status" value="1"/>
</dbReference>
<dbReference type="OrthoDB" id="10049211at2759"/>
<organism evidence="4">
    <name type="scientific">Soboliphyme baturini</name>
    <dbReference type="NCBI Taxonomy" id="241478"/>
    <lineage>
        <taxon>Eukaryota</taxon>
        <taxon>Metazoa</taxon>
        <taxon>Ecdysozoa</taxon>
        <taxon>Nematoda</taxon>
        <taxon>Enoplea</taxon>
        <taxon>Dorylaimia</taxon>
        <taxon>Dioctophymatida</taxon>
        <taxon>Dioctophymatoidea</taxon>
        <taxon>Soboliphymatidae</taxon>
        <taxon>Soboliphyme</taxon>
    </lineage>
</organism>
<dbReference type="EMBL" id="UZAM01012693">
    <property type="protein sequence ID" value="VDP23017.1"/>
    <property type="molecule type" value="Genomic_DNA"/>
</dbReference>
<accession>A0A183J0L9</accession>